<evidence type="ECO:0000313" key="3">
    <source>
        <dbReference type="Proteomes" id="UP000886595"/>
    </source>
</evidence>
<accession>A0A8X7R0C0</accession>
<feature type="region of interest" description="Disordered" evidence="1">
    <location>
        <begin position="1"/>
        <end position="65"/>
    </location>
</feature>
<comment type="caution">
    <text evidence="2">The sequence shown here is derived from an EMBL/GenBank/DDBJ whole genome shotgun (WGS) entry which is preliminary data.</text>
</comment>
<reference evidence="2 3" key="1">
    <citation type="submission" date="2020-02" db="EMBL/GenBank/DDBJ databases">
        <authorList>
            <person name="Ma Q."/>
            <person name="Huang Y."/>
            <person name="Song X."/>
            <person name="Pei D."/>
        </authorList>
    </citation>
    <scope>NUCLEOTIDE SEQUENCE [LARGE SCALE GENOMIC DNA]</scope>
    <source>
        <strain evidence="2">Sxm20200214</strain>
        <tissue evidence="2">Leaf</tissue>
    </source>
</reference>
<gene>
    <name evidence="2" type="ORF">Bca52824_058879</name>
</gene>
<organism evidence="2 3">
    <name type="scientific">Brassica carinata</name>
    <name type="common">Ethiopian mustard</name>
    <name type="synonym">Abyssinian cabbage</name>
    <dbReference type="NCBI Taxonomy" id="52824"/>
    <lineage>
        <taxon>Eukaryota</taxon>
        <taxon>Viridiplantae</taxon>
        <taxon>Streptophyta</taxon>
        <taxon>Embryophyta</taxon>
        <taxon>Tracheophyta</taxon>
        <taxon>Spermatophyta</taxon>
        <taxon>Magnoliopsida</taxon>
        <taxon>eudicotyledons</taxon>
        <taxon>Gunneridae</taxon>
        <taxon>Pentapetalae</taxon>
        <taxon>rosids</taxon>
        <taxon>malvids</taxon>
        <taxon>Brassicales</taxon>
        <taxon>Brassicaceae</taxon>
        <taxon>Brassiceae</taxon>
        <taxon>Brassica</taxon>
    </lineage>
</organism>
<sequence length="65" mass="7525">MYRLRVRGNHRSSPDSGDWTPFAARHRKANQRPPRSQMTPPRPETGDSEEKPNLQPTAKSDKNRE</sequence>
<feature type="compositionally biased region" description="Basic residues" evidence="1">
    <location>
        <begin position="1"/>
        <end position="10"/>
    </location>
</feature>
<keyword evidence="3" id="KW-1185">Reference proteome</keyword>
<name>A0A8X7R0C0_BRACI</name>
<proteinExistence type="predicted"/>
<dbReference type="AlphaFoldDB" id="A0A8X7R0C0"/>
<evidence type="ECO:0000313" key="2">
    <source>
        <dbReference type="EMBL" id="KAG2276324.1"/>
    </source>
</evidence>
<dbReference type="EMBL" id="JAAMPC010000012">
    <property type="protein sequence ID" value="KAG2276324.1"/>
    <property type="molecule type" value="Genomic_DNA"/>
</dbReference>
<protein>
    <submittedName>
        <fullName evidence="2">Uncharacterized protein</fullName>
    </submittedName>
</protein>
<evidence type="ECO:0000256" key="1">
    <source>
        <dbReference type="SAM" id="MobiDB-lite"/>
    </source>
</evidence>
<dbReference type="Proteomes" id="UP000886595">
    <property type="component" value="Unassembled WGS sequence"/>
</dbReference>